<dbReference type="PANTHER" id="PTHR43877:SF2">
    <property type="entry name" value="AMINOALKYLPHOSPHONATE N-ACETYLTRANSFERASE-RELATED"/>
    <property type="match status" value="1"/>
</dbReference>
<evidence type="ECO:0000313" key="5">
    <source>
        <dbReference type="Proteomes" id="UP001151234"/>
    </source>
</evidence>
<dbReference type="GO" id="GO:0016747">
    <property type="term" value="F:acyltransferase activity, transferring groups other than amino-acyl groups"/>
    <property type="evidence" value="ECO:0007669"/>
    <property type="project" value="InterPro"/>
</dbReference>
<keyword evidence="5" id="KW-1185">Reference proteome</keyword>
<dbReference type="RefSeq" id="WP_267989861.1">
    <property type="nucleotide sequence ID" value="NZ_JAPJZI010000001.1"/>
</dbReference>
<evidence type="ECO:0000256" key="1">
    <source>
        <dbReference type="ARBA" id="ARBA00022679"/>
    </source>
</evidence>
<evidence type="ECO:0000313" key="4">
    <source>
        <dbReference type="EMBL" id="MDA5398440.1"/>
    </source>
</evidence>
<proteinExistence type="predicted"/>
<keyword evidence="2" id="KW-0012">Acyltransferase</keyword>
<keyword evidence="1" id="KW-0808">Transferase</keyword>
<evidence type="ECO:0000259" key="3">
    <source>
        <dbReference type="PROSITE" id="PS51186"/>
    </source>
</evidence>
<dbReference type="EMBL" id="JAPJZI010000001">
    <property type="protein sequence ID" value="MDA5398440.1"/>
    <property type="molecule type" value="Genomic_DNA"/>
</dbReference>
<sequence length="164" mass="18672">MIEIREARPQDSRPLTHIGIRSWEAAVVSWGEDIDRIRENAHAAYRDFTSNYWDRILLAHSRGTIMGWGARENLDHQISDLWIDPEYHRKGAGAVLLAAMEQSVQSAGYDRVELETHARNANAIAFYKHLGYRVTSFSVKYSTSLQQDIEKVTMCKEFSGTADG</sequence>
<gene>
    <name evidence="4" type="ORF">OQ273_07650</name>
</gene>
<protein>
    <submittedName>
        <fullName evidence="4">GNAT family N-acetyltransferase</fullName>
    </submittedName>
</protein>
<dbReference type="InterPro" id="IPR000182">
    <property type="entry name" value="GNAT_dom"/>
</dbReference>
<name>A0A9X3ZHC9_9HYPH</name>
<dbReference type="AlphaFoldDB" id="A0A9X3ZHC9"/>
<dbReference type="CDD" id="cd04301">
    <property type="entry name" value="NAT_SF"/>
    <property type="match status" value="1"/>
</dbReference>
<accession>A0A9X3ZHC9</accession>
<dbReference type="PROSITE" id="PS51186">
    <property type="entry name" value="GNAT"/>
    <property type="match status" value="1"/>
</dbReference>
<reference evidence="4" key="1">
    <citation type="submission" date="2022-11" db="EMBL/GenBank/DDBJ databases">
        <title>Draft genome sequence of Hoeflea poritis E7-10 and Hoeflea prorocentri PM5-8, separated from scleractinian coral Porites lutea and marine dinoflagellate.</title>
        <authorList>
            <person name="Zhang G."/>
            <person name="Wei Q."/>
            <person name="Cai L."/>
        </authorList>
    </citation>
    <scope>NUCLEOTIDE SEQUENCE</scope>
    <source>
        <strain evidence="4">PM5-8</strain>
    </source>
</reference>
<feature type="domain" description="N-acetyltransferase" evidence="3">
    <location>
        <begin position="2"/>
        <end position="150"/>
    </location>
</feature>
<dbReference type="Proteomes" id="UP001151234">
    <property type="component" value="Unassembled WGS sequence"/>
</dbReference>
<dbReference type="Gene3D" id="3.40.630.30">
    <property type="match status" value="1"/>
</dbReference>
<dbReference type="PANTHER" id="PTHR43877">
    <property type="entry name" value="AMINOALKYLPHOSPHONATE N-ACETYLTRANSFERASE-RELATED-RELATED"/>
    <property type="match status" value="1"/>
</dbReference>
<comment type="caution">
    <text evidence="4">The sequence shown here is derived from an EMBL/GenBank/DDBJ whole genome shotgun (WGS) entry which is preliminary data.</text>
</comment>
<dbReference type="SUPFAM" id="SSF55729">
    <property type="entry name" value="Acyl-CoA N-acyltransferases (Nat)"/>
    <property type="match status" value="1"/>
</dbReference>
<organism evidence="4 5">
    <name type="scientific">Hoeflea prorocentri</name>
    <dbReference type="NCBI Taxonomy" id="1922333"/>
    <lineage>
        <taxon>Bacteria</taxon>
        <taxon>Pseudomonadati</taxon>
        <taxon>Pseudomonadota</taxon>
        <taxon>Alphaproteobacteria</taxon>
        <taxon>Hyphomicrobiales</taxon>
        <taxon>Rhizobiaceae</taxon>
        <taxon>Hoeflea</taxon>
    </lineage>
</organism>
<evidence type="ECO:0000256" key="2">
    <source>
        <dbReference type="ARBA" id="ARBA00023315"/>
    </source>
</evidence>
<dbReference type="InterPro" id="IPR050832">
    <property type="entry name" value="Bact_Acetyltransf"/>
</dbReference>
<dbReference type="Pfam" id="PF00583">
    <property type="entry name" value="Acetyltransf_1"/>
    <property type="match status" value="1"/>
</dbReference>
<dbReference type="InterPro" id="IPR016181">
    <property type="entry name" value="Acyl_CoA_acyltransferase"/>
</dbReference>